<keyword evidence="1" id="KW-0560">Oxidoreductase</keyword>
<dbReference type="Gene3D" id="3.30.360.10">
    <property type="entry name" value="Dihydrodipicolinate Reductase, domain 2"/>
    <property type="match status" value="1"/>
</dbReference>
<evidence type="ECO:0000259" key="2">
    <source>
        <dbReference type="Pfam" id="PF01408"/>
    </source>
</evidence>
<dbReference type="EMBL" id="VXMH01000035">
    <property type="protein sequence ID" value="MYC94864.1"/>
    <property type="molecule type" value="Genomic_DNA"/>
</dbReference>
<evidence type="ECO:0000313" key="4">
    <source>
        <dbReference type="EMBL" id="MYC94864.1"/>
    </source>
</evidence>
<feature type="domain" description="GFO/IDH/MocA-like oxidoreductase" evidence="3">
    <location>
        <begin position="136"/>
        <end position="253"/>
    </location>
</feature>
<dbReference type="InterPro" id="IPR050463">
    <property type="entry name" value="Gfo/Idh/MocA_oxidrdct_glycsds"/>
</dbReference>
<dbReference type="Pfam" id="PF01408">
    <property type="entry name" value="GFO_IDH_MocA"/>
    <property type="match status" value="1"/>
</dbReference>
<evidence type="ECO:0000259" key="3">
    <source>
        <dbReference type="Pfam" id="PF22725"/>
    </source>
</evidence>
<organism evidence="4">
    <name type="scientific">Caldilineaceae bacterium SB0661_bin_32</name>
    <dbReference type="NCBI Taxonomy" id="2605255"/>
    <lineage>
        <taxon>Bacteria</taxon>
        <taxon>Bacillati</taxon>
        <taxon>Chloroflexota</taxon>
        <taxon>Caldilineae</taxon>
        <taxon>Caldilineales</taxon>
        <taxon>Caldilineaceae</taxon>
    </lineage>
</organism>
<dbReference type="Pfam" id="PF22725">
    <property type="entry name" value="GFO_IDH_MocA_C3"/>
    <property type="match status" value="1"/>
</dbReference>
<evidence type="ECO:0000256" key="1">
    <source>
        <dbReference type="ARBA" id="ARBA00023002"/>
    </source>
</evidence>
<dbReference type="GO" id="GO:0000166">
    <property type="term" value="F:nucleotide binding"/>
    <property type="evidence" value="ECO:0007669"/>
    <property type="project" value="InterPro"/>
</dbReference>
<dbReference type="InterPro" id="IPR055170">
    <property type="entry name" value="GFO_IDH_MocA-like_dom"/>
</dbReference>
<name>A0A6B1D5P4_9CHLR</name>
<dbReference type="InterPro" id="IPR036291">
    <property type="entry name" value="NAD(P)-bd_dom_sf"/>
</dbReference>
<dbReference type="InterPro" id="IPR000683">
    <property type="entry name" value="Gfo/Idh/MocA-like_OxRdtase_N"/>
</dbReference>
<dbReference type="GO" id="GO:0016491">
    <property type="term" value="F:oxidoreductase activity"/>
    <property type="evidence" value="ECO:0007669"/>
    <property type="project" value="UniProtKB-KW"/>
</dbReference>
<accession>A0A6B1D5P4</accession>
<dbReference type="PANTHER" id="PTHR43818">
    <property type="entry name" value="BCDNA.GH03377"/>
    <property type="match status" value="1"/>
</dbReference>
<dbReference type="SUPFAM" id="SSF55347">
    <property type="entry name" value="Glyceraldehyde-3-phosphate dehydrogenase-like, C-terminal domain"/>
    <property type="match status" value="1"/>
</dbReference>
<dbReference type="AlphaFoldDB" id="A0A6B1D5P4"/>
<feature type="domain" description="Gfo/Idh/MocA-like oxidoreductase N-terminal" evidence="2">
    <location>
        <begin position="18"/>
        <end position="128"/>
    </location>
</feature>
<gene>
    <name evidence="4" type="ORF">F4X14_07825</name>
</gene>
<dbReference type="SUPFAM" id="SSF51735">
    <property type="entry name" value="NAD(P)-binding Rossmann-fold domains"/>
    <property type="match status" value="1"/>
</dbReference>
<dbReference type="PANTHER" id="PTHR43818:SF11">
    <property type="entry name" value="BCDNA.GH03377"/>
    <property type="match status" value="1"/>
</dbReference>
<comment type="caution">
    <text evidence="4">The sequence shown here is derived from an EMBL/GenBank/DDBJ whole genome shotgun (WGS) entry which is preliminary data.</text>
</comment>
<dbReference type="Gene3D" id="3.40.50.720">
    <property type="entry name" value="NAD(P)-binding Rossmann-like Domain"/>
    <property type="match status" value="1"/>
</dbReference>
<reference evidence="4" key="1">
    <citation type="submission" date="2019-09" db="EMBL/GenBank/DDBJ databases">
        <title>Characterisation of the sponge microbiome using genome-centric metagenomics.</title>
        <authorList>
            <person name="Engelberts J.P."/>
            <person name="Robbins S.J."/>
            <person name="De Goeij J.M."/>
            <person name="Aranda M."/>
            <person name="Bell S.C."/>
            <person name="Webster N.S."/>
        </authorList>
    </citation>
    <scope>NUCLEOTIDE SEQUENCE</scope>
    <source>
        <strain evidence="4">SB0661_bin_32</strain>
    </source>
</reference>
<protein>
    <submittedName>
        <fullName evidence="4">Gfo/Idh/MocA family oxidoreductase</fullName>
    </submittedName>
</protein>
<proteinExistence type="predicted"/>
<sequence length="333" mass="37297">MMPNIRVAQYGTKHAHAAGKLRAIIDNPDVELAGVFEPDEERRRAMAAADGPYQDVNWFGSESEMLEDDSIVAVSSEGPTHHGLDQTERCVQAGKHVWYDKPAGDNWAQWQRTIALAEERGLTVQMGYMFRYHAGFQQIDEWVKSGFLGDIFALRTRIGTAMDEKARREVSRHRGGVFYELGCHMLDQVVWLLGRPRKVTAFLRNETGLVAECPDNTLGVFEYEGAMALVDTSAMETRPAARRFEVYGSRGSAIMEPLEPATEIRLCLTAAQGGYAEGDQKVPIEMQTRQKLYDLELVDFLKTIQGQQPPARPLAHELVVQETLLRATGEIEA</sequence>